<dbReference type="GO" id="GO:0012505">
    <property type="term" value="C:endomembrane system"/>
    <property type="evidence" value="ECO:0007669"/>
    <property type="project" value="UniProtKB-SubCell"/>
</dbReference>
<keyword evidence="6" id="KW-0631">Potassium channel</keyword>
<dbReference type="GO" id="GO:0016020">
    <property type="term" value="C:membrane"/>
    <property type="evidence" value="ECO:0007669"/>
    <property type="project" value="InterPro"/>
</dbReference>
<keyword evidence="9" id="KW-0406">Ion transport</keyword>
<evidence type="ECO:0000256" key="5">
    <source>
        <dbReference type="ARBA" id="ARBA00022692"/>
    </source>
</evidence>
<dbReference type="WBParaSite" id="ACRNAN_scaffold206.g18665.t1">
    <property type="protein sequence ID" value="ACRNAN_scaffold206.g18665.t1"/>
    <property type="gene ID" value="ACRNAN_scaffold206.g18665"/>
</dbReference>
<feature type="transmembrane region" description="Helical" evidence="13">
    <location>
        <begin position="62"/>
        <end position="81"/>
    </location>
</feature>
<evidence type="ECO:0000256" key="12">
    <source>
        <dbReference type="SAM" id="MobiDB-lite"/>
    </source>
</evidence>
<evidence type="ECO:0000256" key="8">
    <source>
        <dbReference type="ARBA" id="ARBA00022989"/>
    </source>
</evidence>
<protein>
    <submittedName>
        <fullName evidence="15">Uncharacterized protein</fullName>
    </submittedName>
</protein>
<dbReference type="Proteomes" id="UP000887540">
    <property type="component" value="Unplaced"/>
</dbReference>
<name>A0A914DA47_9BILA</name>
<evidence type="ECO:0000256" key="4">
    <source>
        <dbReference type="ARBA" id="ARBA00022538"/>
    </source>
</evidence>
<dbReference type="Pfam" id="PF05197">
    <property type="entry name" value="TRIC"/>
    <property type="match status" value="1"/>
</dbReference>
<feature type="transmembrane region" description="Helical" evidence="13">
    <location>
        <begin position="219"/>
        <end position="238"/>
    </location>
</feature>
<dbReference type="PANTHER" id="PTHR12454">
    <property type="entry name" value="TRIMERIC INTRACELLULAR CATION CHANNEL"/>
    <property type="match status" value="1"/>
</dbReference>
<keyword evidence="4" id="KW-0633">Potassium transport</keyword>
<organism evidence="14 15">
    <name type="scientific">Acrobeloides nanus</name>
    <dbReference type="NCBI Taxonomy" id="290746"/>
    <lineage>
        <taxon>Eukaryota</taxon>
        <taxon>Metazoa</taxon>
        <taxon>Ecdysozoa</taxon>
        <taxon>Nematoda</taxon>
        <taxon>Chromadorea</taxon>
        <taxon>Rhabditida</taxon>
        <taxon>Tylenchina</taxon>
        <taxon>Cephalobomorpha</taxon>
        <taxon>Cephaloboidea</taxon>
        <taxon>Cephalobidae</taxon>
        <taxon>Acrobeloides</taxon>
    </lineage>
</organism>
<feature type="transmembrane region" description="Helical" evidence="13">
    <location>
        <begin position="93"/>
        <end position="109"/>
    </location>
</feature>
<sequence length="292" mass="32868">MQWPDSFKIDQEILLNAGSSVQRLKMSPYFDAAHYILMVESVREDMGMNGATFSRRHPLSCWLASMVVCFAGSILANFLLGEPIIAPFKKHDDILLATIVWYLVFYSPFDLVYKISKLLPVKIVLCILKEIQRTYKIYHGVAYAAKLYPDAYAIHVLVGTAKGAGSGIIRIFEQLLRGVWVPSQSEILRPSFATKACIIVSLIFTLDRHYIYITLPHEITYLGVVLFFVYFKLSAVLLSVNDPLAPFENLFCAVFMGGIWDALSRAIVTSRERQTSGKTDNGTVAGEHKKEQ</sequence>
<evidence type="ECO:0000256" key="13">
    <source>
        <dbReference type="SAM" id="Phobius"/>
    </source>
</evidence>
<accession>A0A914DA47</accession>
<proteinExistence type="inferred from homology"/>
<evidence type="ECO:0000256" key="6">
    <source>
        <dbReference type="ARBA" id="ARBA00022826"/>
    </source>
</evidence>
<evidence type="ECO:0000256" key="2">
    <source>
        <dbReference type="ARBA" id="ARBA00005766"/>
    </source>
</evidence>
<evidence type="ECO:0000256" key="3">
    <source>
        <dbReference type="ARBA" id="ARBA00022448"/>
    </source>
</evidence>
<dbReference type="InterPro" id="IPR007866">
    <property type="entry name" value="TRIC_channel"/>
</dbReference>
<evidence type="ECO:0000256" key="10">
    <source>
        <dbReference type="ARBA" id="ARBA00023136"/>
    </source>
</evidence>
<keyword evidence="8 13" id="KW-1133">Transmembrane helix</keyword>
<keyword evidence="11" id="KW-0407">Ion channel</keyword>
<feature type="transmembrane region" description="Helical" evidence="13">
    <location>
        <begin position="244"/>
        <end position="263"/>
    </location>
</feature>
<reference evidence="15" key="1">
    <citation type="submission" date="2022-11" db="UniProtKB">
        <authorList>
            <consortium name="WormBaseParasite"/>
        </authorList>
    </citation>
    <scope>IDENTIFICATION</scope>
</reference>
<evidence type="ECO:0000256" key="1">
    <source>
        <dbReference type="ARBA" id="ARBA00004127"/>
    </source>
</evidence>
<evidence type="ECO:0000256" key="7">
    <source>
        <dbReference type="ARBA" id="ARBA00022958"/>
    </source>
</evidence>
<keyword evidence="7" id="KW-0630">Potassium</keyword>
<evidence type="ECO:0000256" key="11">
    <source>
        <dbReference type="ARBA" id="ARBA00023303"/>
    </source>
</evidence>
<keyword evidence="5 13" id="KW-0812">Transmembrane</keyword>
<dbReference type="AlphaFoldDB" id="A0A914DA47"/>
<keyword evidence="10 13" id="KW-0472">Membrane</keyword>
<keyword evidence="3" id="KW-0813">Transport</keyword>
<keyword evidence="14" id="KW-1185">Reference proteome</keyword>
<comment type="similarity">
    <text evidence="2">Belongs to the TMEM38 family.</text>
</comment>
<dbReference type="PANTHER" id="PTHR12454:SF11">
    <property type="entry name" value="GH25683P"/>
    <property type="match status" value="1"/>
</dbReference>
<evidence type="ECO:0000256" key="9">
    <source>
        <dbReference type="ARBA" id="ARBA00023065"/>
    </source>
</evidence>
<dbReference type="GO" id="GO:0005267">
    <property type="term" value="F:potassium channel activity"/>
    <property type="evidence" value="ECO:0007669"/>
    <property type="project" value="UniProtKB-KW"/>
</dbReference>
<feature type="region of interest" description="Disordered" evidence="12">
    <location>
        <begin position="273"/>
        <end position="292"/>
    </location>
</feature>
<evidence type="ECO:0000313" key="14">
    <source>
        <dbReference type="Proteomes" id="UP000887540"/>
    </source>
</evidence>
<evidence type="ECO:0000313" key="15">
    <source>
        <dbReference type="WBParaSite" id="ACRNAN_scaffold206.g18665.t1"/>
    </source>
</evidence>
<dbReference type="GO" id="GO:0042802">
    <property type="term" value="F:identical protein binding"/>
    <property type="evidence" value="ECO:0007669"/>
    <property type="project" value="InterPro"/>
</dbReference>
<comment type="subcellular location">
    <subcellularLocation>
        <location evidence="1">Endomembrane system</location>
        <topology evidence="1">Multi-pass membrane protein</topology>
    </subcellularLocation>
</comment>